<dbReference type="EMBL" id="GBXM01071248">
    <property type="protein sequence ID" value="JAH37329.1"/>
    <property type="molecule type" value="Transcribed_RNA"/>
</dbReference>
<proteinExistence type="predicted"/>
<reference evidence="1" key="2">
    <citation type="journal article" date="2015" name="Fish Shellfish Immunol.">
        <title>Early steps in the European eel (Anguilla anguilla)-Vibrio vulnificus interaction in the gills: Role of the RtxA13 toxin.</title>
        <authorList>
            <person name="Callol A."/>
            <person name="Pajuelo D."/>
            <person name="Ebbesson L."/>
            <person name="Teles M."/>
            <person name="MacKenzie S."/>
            <person name="Amaro C."/>
        </authorList>
    </citation>
    <scope>NUCLEOTIDE SEQUENCE</scope>
</reference>
<protein>
    <submittedName>
        <fullName evidence="1">Uncharacterized protein</fullName>
    </submittedName>
</protein>
<name>A0A0E9S7E6_ANGAN</name>
<reference evidence="1" key="1">
    <citation type="submission" date="2014-11" db="EMBL/GenBank/DDBJ databases">
        <authorList>
            <person name="Amaro Gonzalez C."/>
        </authorList>
    </citation>
    <scope>NUCLEOTIDE SEQUENCE</scope>
</reference>
<sequence length="16" mass="1964">MYAYSVTYSKPEKKRI</sequence>
<accession>A0A0E9S7E6</accession>
<evidence type="ECO:0000313" key="1">
    <source>
        <dbReference type="EMBL" id="JAH37329.1"/>
    </source>
</evidence>
<organism evidence="1">
    <name type="scientific">Anguilla anguilla</name>
    <name type="common">European freshwater eel</name>
    <name type="synonym">Muraena anguilla</name>
    <dbReference type="NCBI Taxonomy" id="7936"/>
    <lineage>
        <taxon>Eukaryota</taxon>
        <taxon>Metazoa</taxon>
        <taxon>Chordata</taxon>
        <taxon>Craniata</taxon>
        <taxon>Vertebrata</taxon>
        <taxon>Euteleostomi</taxon>
        <taxon>Actinopterygii</taxon>
        <taxon>Neopterygii</taxon>
        <taxon>Teleostei</taxon>
        <taxon>Anguilliformes</taxon>
        <taxon>Anguillidae</taxon>
        <taxon>Anguilla</taxon>
    </lineage>
</organism>
<dbReference type="AlphaFoldDB" id="A0A0E9S7E6"/>